<keyword evidence="2" id="KW-1185">Reference proteome</keyword>
<gene>
    <name evidence="1" type="ORF">MML48_8g00009221</name>
</gene>
<protein>
    <submittedName>
        <fullName evidence="1">Checkpoint suppressor 1-like isoform a-related</fullName>
    </submittedName>
</protein>
<organism evidence="1 2">
    <name type="scientific">Holotrichia oblita</name>
    <name type="common">Chafer beetle</name>
    <dbReference type="NCBI Taxonomy" id="644536"/>
    <lineage>
        <taxon>Eukaryota</taxon>
        <taxon>Metazoa</taxon>
        <taxon>Ecdysozoa</taxon>
        <taxon>Arthropoda</taxon>
        <taxon>Hexapoda</taxon>
        <taxon>Insecta</taxon>
        <taxon>Pterygota</taxon>
        <taxon>Neoptera</taxon>
        <taxon>Endopterygota</taxon>
        <taxon>Coleoptera</taxon>
        <taxon>Polyphaga</taxon>
        <taxon>Scarabaeiformia</taxon>
        <taxon>Scarabaeidae</taxon>
        <taxon>Melolonthinae</taxon>
        <taxon>Holotrichia</taxon>
    </lineage>
</organism>
<dbReference type="Proteomes" id="UP001056778">
    <property type="component" value="Chromosome 8"/>
</dbReference>
<proteinExistence type="predicted"/>
<name>A0ACB9SU88_HOLOL</name>
<evidence type="ECO:0000313" key="1">
    <source>
        <dbReference type="EMBL" id="KAI4455870.1"/>
    </source>
</evidence>
<dbReference type="EMBL" id="CM043022">
    <property type="protein sequence ID" value="KAI4455870.1"/>
    <property type="molecule type" value="Genomic_DNA"/>
</dbReference>
<comment type="caution">
    <text evidence="1">The sequence shown here is derived from an EMBL/GenBank/DDBJ whole genome shotgun (WGS) entry which is preliminary data.</text>
</comment>
<sequence length="467" mass="53526">MKYDLERQGDDKMELEGEVMHLQQTSKNIKDDISSTKEEDLPDNIPIVHQERAIDQIESDYFNDIQNCIEVDTSNLISIPENQIVKIQYENADGIINTEYIVNESILNVDGNSMGATFLDMQPNLYEEQVPYTLLNENQQFEVSEDDDQNMKSFENADSINVVPTKRDINSSTPMPSPLSEDDNVSETDLTSLNWLHNITNIMAVPNLPTPPVSPKPKKKQQNSGQEDLTININYYKKNGEKKPPFSYATLICMAMGKNGNKMTLSAIYHWIRENFLYYRKAHPSWQNSIRHNLSLNKCFVKVARSKDEPGKGGFWKLDLERLEESRRSKRRSNLTVRAPRNRHPQQVLKPIRKPKRYRPSSNPGERKHNILSNISICGETDIENCEAYVKERAEKSRKETKNEKSNASTKEEIQKPLVPSSMPNQSVLIEPVNQMIPEDELTGLLLASNGWDECQLELLDSLLDSL</sequence>
<evidence type="ECO:0000313" key="2">
    <source>
        <dbReference type="Proteomes" id="UP001056778"/>
    </source>
</evidence>
<accession>A0ACB9SU88</accession>
<reference evidence="1" key="1">
    <citation type="submission" date="2022-04" db="EMBL/GenBank/DDBJ databases">
        <title>Chromosome-scale genome assembly of Holotrichia oblita Faldermann.</title>
        <authorList>
            <person name="Rongchong L."/>
        </authorList>
    </citation>
    <scope>NUCLEOTIDE SEQUENCE</scope>
    <source>
        <strain evidence="1">81SQS9</strain>
    </source>
</reference>